<accession>A0A4Z0NK69</accession>
<dbReference type="GO" id="GO:0003700">
    <property type="term" value="F:DNA-binding transcription factor activity"/>
    <property type="evidence" value="ECO:0007669"/>
    <property type="project" value="InterPro"/>
</dbReference>
<evidence type="ECO:0000313" key="7">
    <source>
        <dbReference type="Proteomes" id="UP000297535"/>
    </source>
</evidence>
<evidence type="ECO:0000256" key="1">
    <source>
        <dbReference type="ARBA" id="ARBA00023015"/>
    </source>
</evidence>
<evidence type="ECO:0000256" key="2">
    <source>
        <dbReference type="ARBA" id="ARBA00023125"/>
    </source>
</evidence>
<dbReference type="Proteomes" id="UP000297535">
    <property type="component" value="Unassembled WGS sequence"/>
</dbReference>
<feature type="domain" description="HTH araC/xylS-type" evidence="5">
    <location>
        <begin position="219"/>
        <end position="315"/>
    </location>
</feature>
<evidence type="ECO:0000256" key="4">
    <source>
        <dbReference type="SAM" id="MobiDB-lite"/>
    </source>
</evidence>
<dbReference type="InterPro" id="IPR009057">
    <property type="entry name" value="Homeodomain-like_sf"/>
</dbReference>
<dbReference type="EMBL" id="SRLB01000022">
    <property type="protein sequence ID" value="TGD96022.1"/>
    <property type="molecule type" value="Genomic_DNA"/>
</dbReference>
<feature type="compositionally biased region" description="Basic and acidic residues" evidence="4">
    <location>
        <begin position="1"/>
        <end position="13"/>
    </location>
</feature>
<keyword evidence="3" id="KW-0804">Transcription</keyword>
<evidence type="ECO:0000256" key="3">
    <source>
        <dbReference type="ARBA" id="ARBA00023163"/>
    </source>
</evidence>
<dbReference type="Gene3D" id="1.10.10.60">
    <property type="entry name" value="Homeodomain-like"/>
    <property type="match status" value="1"/>
</dbReference>
<keyword evidence="1" id="KW-0805">Transcription regulation</keyword>
<evidence type="ECO:0000313" key="6">
    <source>
        <dbReference type="EMBL" id="TGD96022.1"/>
    </source>
</evidence>
<dbReference type="RefSeq" id="WP_135417935.1">
    <property type="nucleotide sequence ID" value="NZ_SRLB01000022.1"/>
</dbReference>
<dbReference type="SUPFAM" id="SSF46689">
    <property type="entry name" value="Homeodomain-like"/>
    <property type="match status" value="1"/>
</dbReference>
<dbReference type="SMART" id="SM00342">
    <property type="entry name" value="HTH_ARAC"/>
    <property type="match status" value="1"/>
</dbReference>
<dbReference type="PROSITE" id="PS01124">
    <property type="entry name" value="HTH_ARAC_FAMILY_2"/>
    <property type="match status" value="1"/>
</dbReference>
<organism evidence="6 7">
    <name type="scientific">Methylobacterium nonmethylotrophicum</name>
    <dbReference type="NCBI Taxonomy" id="1141884"/>
    <lineage>
        <taxon>Bacteria</taxon>
        <taxon>Pseudomonadati</taxon>
        <taxon>Pseudomonadota</taxon>
        <taxon>Alphaproteobacteria</taxon>
        <taxon>Hyphomicrobiales</taxon>
        <taxon>Methylobacteriaceae</taxon>
        <taxon>Methylobacterium</taxon>
    </lineage>
</organism>
<gene>
    <name evidence="6" type="ORF">EU555_24990</name>
</gene>
<dbReference type="PANTHER" id="PTHR46796:SF6">
    <property type="entry name" value="ARAC SUBFAMILY"/>
    <property type="match status" value="1"/>
</dbReference>
<protein>
    <submittedName>
        <fullName evidence="6">Helix-turn-helix domain-containing protein</fullName>
    </submittedName>
</protein>
<reference evidence="6 7" key="1">
    <citation type="submission" date="2019-04" db="EMBL/GenBank/DDBJ databases">
        <authorList>
            <person name="Feng G."/>
            <person name="Zhu H."/>
        </authorList>
    </citation>
    <scope>NUCLEOTIDE SEQUENCE [LARGE SCALE GENOMIC DNA]</scope>
    <source>
        <strain evidence="6 7">6HR-1</strain>
    </source>
</reference>
<dbReference type="Pfam" id="PF12833">
    <property type="entry name" value="HTH_18"/>
    <property type="match status" value="1"/>
</dbReference>
<dbReference type="OrthoDB" id="8004517at2"/>
<dbReference type="InterPro" id="IPR050204">
    <property type="entry name" value="AraC_XylS_family_regulators"/>
</dbReference>
<comment type="caution">
    <text evidence="6">The sequence shown here is derived from an EMBL/GenBank/DDBJ whole genome shotgun (WGS) entry which is preliminary data.</text>
</comment>
<keyword evidence="7" id="KW-1185">Reference proteome</keyword>
<dbReference type="AlphaFoldDB" id="A0A4Z0NK69"/>
<evidence type="ECO:0000259" key="5">
    <source>
        <dbReference type="PROSITE" id="PS01124"/>
    </source>
</evidence>
<proteinExistence type="predicted"/>
<dbReference type="PANTHER" id="PTHR46796">
    <property type="entry name" value="HTH-TYPE TRANSCRIPTIONAL ACTIVATOR RHAS-RELATED"/>
    <property type="match status" value="1"/>
</dbReference>
<keyword evidence="2" id="KW-0238">DNA-binding</keyword>
<dbReference type="InterPro" id="IPR018060">
    <property type="entry name" value="HTH_AraC"/>
</dbReference>
<dbReference type="GO" id="GO:0043565">
    <property type="term" value="F:sequence-specific DNA binding"/>
    <property type="evidence" value="ECO:0007669"/>
    <property type="project" value="InterPro"/>
</dbReference>
<feature type="region of interest" description="Disordered" evidence="4">
    <location>
        <begin position="1"/>
        <end position="21"/>
    </location>
</feature>
<sequence>MSDDEATARRETGLRFSTDATPSGQGGFEAYHDLYATVADAARLDGAFAVAVTAQRLDTLILFDRRLQGVAHVRSPRRVIRNGFDHFTAQLVLDGALAVDTPEGGRTVGPGEIALIDMSRPMETRAGRARVLTLSVPRAAIEATVTEPGRLHGAVLPQDRSRLLARFLASLRDDLHLYGPGDRQRLARATADLLGLALAGHAPEGADAVQMAAAAACRRRARQYIDAHPAATPEAVAAGIGVSRSVLYRAFAPSGGVARYIRARRLVRLRALLAQPDETARIADLAYRCGFTSESDCSRAFRAAHGVAPREYRRLSREERDAPARQSFAGWWNDLR</sequence>
<name>A0A4Z0NK69_9HYPH</name>